<accession>A0A0F9D6R2</accession>
<dbReference type="InterPro" id="IPR027417">
    <property type="entry name" value="P-loop_NTPase"/>
</dbReference>
<comment type="caution">
    <text evidence="1">The sequence shown here is derived from an EMBL/GenBank/DDBJ whole genome shotgun (WGS) entry which is preliminary data.</text>
</comment>
<organism evidence="1">
    <name type="scientific">marine sediment metagenome</name>
    <dbReference type="NCBI Taxonomy" id="412755"/>
    <lineage>
        <taxon>unclassified sequences</taxon>
        <taxon>metagenomes</taxon>
        <taxon>ecological metagenomes</taxon>
    </lineage>
</organism>
<sequence>IYTQGRELGVGAIGVAQRPRFIPQFVITECEWFMRFRLQKKDDRAYMAEFMGDEVTARIPASDPHGFYFYNVRWNEPIYVDRLRVGHGEGWGEFEEVIEEETT</sequence>
<dbReference type="AlphaFoldDB" id="A0A0F9D6R2"/>
<evidence type="ECO:0000313" key="1">
    <source>
        <dbReference type="EMBL" id="KKL07763.1"/>
    </source>
</evidence>
<feature type="non-terminal residue" evidence="1">
    <location>
        <position position="1"/>
    </location>
</feature>
<reference evidence="1" key="1">
    <citation type="journal article" date="2015" name="Nature">
        <title>Complex archaea that bridge the gap between prokaryotes and eukaryotes.</title>
        <authorList>
            <person name="Spang A."/>
            <person name="Saw J.H."/>
            <person name="Jorgensen S.L."/>
            <person name="Zaremba-Niedzwiedzka K."/>
            <person name="Martijn J."/>
            <person name="Lind A.E."/>
            <person name="van Eijk R."/>
            <person name="Schleper C."/>
            <person name="Guy L."/>
            <person name="Ettema T.J."/>
        </authorList>
    </citation>
    <scope>NUCLEOTIDE SEQUENCE</scope>
</reference>
<dbReference type="Gene3D" id="3.40.50.300">
    <property type="entry name" value="P-loop containing nucleotide triphosphate hydrolases"/>
    <property type="match status" value="1"/>
</dbReference>
<protein>
    <submittedName>
        <fullName evidence="1">Uncharacterized protein</fullName>
    </submittedName>
</protein>
<proteinExistence type="predicted"/>
<dbReference type="EMBL" id="LAZR01043156">
    <property type="protein sequence ID" value="KKL07763.1"/>
    <property type="molecule type" value="Genomic_DNA"/>
</dbReference>
<gene>
    <name evidence="1" type="ORF">LCGC14_2582790</name>
</gene>
<name>A0A0F9D6R2_9ZZZZ</name>